<comment type="caution">
    <text evidence="1">The sequence shown here is derived from an EMBL/GenBank/DDBJ whole genome shotgun (WGS) entry which is preliminary data.</text>
</comment>
<evidence type="ECO:0000313" key="2">
    <source>
        <dbReference type="Proteomes" id="UP001228636"/>
    </source>
</evidence>
<dbReference type="RefSeq" id="WP_165733560.1">
    <property type="nucleotide sequence ID" value="NZ_CP019336.1"/>
</dbReference>
<accession>A0AAJ1QU37</accession>
<name>A0AAJ1QU37_9FLAO</name>
<dbReference type="Proteomes" id="UP001228636">
    <property type="component" value="Unassembled WGS sequence"/>
</dbReference>
<proteinExistence type="predicted"/>
<sequence>MVFNNNSLCSTCIHKTDCSLTSNKNAIWACSEYEKKDLLETNAISDFNF</sequence>
<organism evidence="1 2">
    <name type="scientific">Polaribacter sejongensis</name>
    <dbReference type="NCBI Taxonomy" id="985043"/>
    <lineage>
        <taxon>Bacteria</taxon>
        <taxon>Pseudomonadati</taxon>
        <taxon>Bacteroidota</taxon>
        <taxon>Flavobacteriia</taxon>
        <taxon>Flavobacteriales</taxon>
        <taxon>Flavobacteriaceae</taxon>
    </lineage>
</organism>
<dbReference type="AlphaFoldDB" id="A0AAJ1QU37"/>
<evidence type="ECO:0000313" key="1">
    <source>
        <dbReference type="EMBL" id="MDN3617930.1"/>
    </source>
</evidence>
<reference evidence="1 2" key="1">
    <citation type="journal article" date="2014" name="Int. J. Syst. Evol. Microbiol.">
        <title>Complete genome sequence of Corynebacterium casei LMG S-19264T (=DSM 44701T), isolated from a smear-ripened cheese.</title>
        <authorList>
            <consortium name="US DOE Joint Genome Institute (JGI-PGF)"/>
            <person name="Walter F."/>
            <person name="Albersmeier A."/>
            <person name="Kalinowski J."/>
            <person name="Ruckert C."/>
        </authorList>
    </citation>
    <scope>NUCLEOTIDE SEQUENCE [LARGE SCALE GENOMIC DNA]</scope>
    <source>
        <strain evidence="1 2">CECT 8670</strain>
    </source>
</reference>
<gene>
    <name evidence="1" type="ORF">QWY81_00515</name>
</gene>
<protein>
    <submittedName>
        <fullName evidence="1">Uncharacterized protein</fullName>
    </submittedName>
</protein>
<dbReference type="EMBL" id="JAUFQH010000002">
    <property type="protein sequence ID" value="MDN3617930.1"/>
    <property type="molecule type" value="Genomic_DNA"/>
</dbReference>